<evidence type="ECO:0000313" key="2">
    <source>
        <dbReference type="EMBL" id="NML66082.1"/>
    </source>
</evidence>
<organism evidence="2 3">
    <name type="scientific">Hymenobacter polaris</name>
    <dbReference type="NCBI Taxonomy" id="2682546"/>
    <lineage>
        <taxon>Bacteria</taxon>
        <taxon>Pseudomonadati</taxon>
        <taxon>Bacteroidota</taxon>
        <taxon>Cytophagia</taxon>
        <taxon>Cytophagales</taxon>
        <taxon>Hymenobacteraceae</taxon>
        <taxon>Hymenobacter</taxon>
    </lineage>
</organism>
<evidence type="ECO:0008006" key="4">
    <source>
        <dbReference type="Google" id="ProtNLM"/>
    </source>
</evidence>
<comment type="caution">
    <text evidence="2">The sequence shown here is derived from an EMBL/GenBank/DDBJ whole genome shotgun (WGS) entry which is preliminary data.</text>
</comment>
<evidence type="ECO:0000313" key="3">
    <source>
        <dbReference type="Proteomes" id="UP000559626"/>
    </source>
</evidence>
<proteinExistence type="predicted"/>
<protein>
    <recommendedName>
        <fullName evidence="4">Macroglobulin domain-containing protein</fullName>
    </recommendedName>
</protein>
<evidence type="ECO:0000256" key="1">
    <source>
        <dbReference type="SAM" id="SignalP"/>
    </source>
</evidence>
<reference evidence="2 3" key="1">
    <citation type="submission" date="2020-04" db="EMBL/GenBank/DDBJ databases">
        <title>Hymenobacter polaris sp. nov., isolated from Arctic soil.</title>
        <authorList>
            <person name="Dahal R.H."/>
        </authorList>
    </citation>
    <scope>NUCLEOTIDE SEQUENCE [LARGE SCALE GENOMIC DNA]</scope>
    <source>
        <strain evidence="2 3">RP-2-7</strain>
    </source>
</reference>
<accession>A0A7Y0AEZ1</accession>
<keyword evidence="3" id="KW-1185">Reference proteome</keyword>
<gene>
    <name evidence="2" type="ORF">HHL22_12785</name>
</gene>
<name>A0A7Y0AEZ1_9BACT</name>
<dbReference type="RefSeq" id="WP_169531747.1">
    <property type="nucleotide sequence ID" value="NZ_JABBGH010000002.1"/>
</dbReference>
<keyword evidence="1" id="KW-0732">Signal</keyword>
<dbReference type="Proteomes" id="UP000559626">
    <property type="component" value="Unassembled WGS sequence"/>
</dbReference>
<feature type="signal peptide" evidence="1">
    <location>
        <begin position="1"/>
        <end position="21"/>
    </location>
</feature>
<dbReference type="Gene3D" id="2.60.40.1930">
    <property type="match status" value="1"/>
</dbReference>
<sequence>MRFCVFLSAVALGSLAYPAQAQSPADSLARQLRRYQQQALTEQLYVHHDRPAYAAGETMWLKVYVVDGTQHRPLAMSKVAYVELLDAARRPVLQAKLALRQALGQGTLALPAELPSGRYVLRAYTNWMKNAGPDYYFQAPISIVNTWQPVAAPTASAAPALDLRFFPEGGQLVAGVPGRLGFKATNALGRGAAVAGTVADERGTVVASFQTLRAGMGSFVFTPALGQRYTASVALPGGQKLTQPLPAAAAQGYALQLREAGPSLSVQVQARPATAETLYLVAHTGQRVTATETTAVAGGQAVFQLDARRLPPGISHLTVFAGRRPVAERLYFKRPTAGQLLAMQGQAGAAAYAPRSRATVQLQAPQPAAASLAVYRLDSLAASAAPADIAAALLLAADLPGYVEDAGYYLRDSSATARQATDNLLLTQGWRRFKWEDVLAGAPPAATYPPELNGFQLQGRLSQAGGASAPGKVAYLSLPARTFWFGNAVSEADGRVRFEVPHLYGVRKLVLQPNYATADSLLRVELLSSFTTGGGLGELGLAPAPARWATSLSERHLGVQTQRAYPAPAAQFQAVPGDTVAFYGKPDEHFFLDEYTRFPTVEDVMREYVPAVLVRKRRDGFHFVVIDRPRHINLKENPLTLLDGLPVFNINQIMAFDPLKIKRLDVMANRYFLGSQTYDGVVSYVTYKGDLGGFPLNPRALIEEYEGLQVPREFYAPRYDTDPQRQSRLPDLRNLLYWNPDLRLAANQPQTLDFFTGDQAGRYLVVVQGLGADGKPGSTSFSFEVKPAL</sequence>
<dbReference type="AlphaFoldDB" id="A0A7Y0AEZ1"/>
<dbReference type="EMBL" id="JABBGH010000002">
    <property type="protein sequence ID" value="NML66082.1"/>
    <property type="molecule type" value="Genomic_DNA"/>
</dbReference>
<feature type="chain" id="PRO_5030979390" description="Macroglobulin domain-containing protein" evidence="1">
    <location>
        <begin position="22"/>
        <end position="789"/>
    </location>
</feature>